<keyword evidence="7 11" id="KW-0456">Lyase</keyword>
<evidence type="ECO:0000256" key="5">
    <source>
        <dbReference type="ARBA" id="ARBA00022573"/>
    </source>
</evidence>
<keyword evidence="6" id="KW-0663">Pyridoxal phosphate</keyword>
<comment type="caution">
    <text evidence="11">The sequence shown here is derived from an EMBL/GenBank/DDBJ whole genome shotgun (WGS) entry which is preliminary data.</text>
</comment>
<evidence type="ECO:0000256" key="9">
    <source>
        <dbReference type="ARBA" id="ARBA00048531"/>
    </source>
</evidence>
<dbReference type="Gene3D" id="3.90.1150.10">
    <property type="entry name" value="Aspartate Aminotransferase, domain 1"/>
    <property type="match status" value="1"/>
</dbReference>
<dbReference type="EMBL" id="JBHLXD010000003">
    <property type="protein sequence ID" value="MFC0207381.1"/>
    <property type="molecule type" value="Genomic_DNA"/>
</dbReference>
<accession>A0ABV6D431</accession>
<evidence type="ECO:0000256" key="4">
    <source>
        <dbReference type="ARBA" id="ARBA00012285"/>
    </source>
</evidence>
<feature type="domain" description="Aminotransferase class I/classII large" evidence="10">
    <location>
        <begin position="61"/>
        <end position="330"/>
    </location>
</feature>
<organism evidence="11 12">
    <name type="scientific">Chelativorans intermedius</name>
    <dbReference type="NCBI Taxonomy" id="515947"/>
    <lineage>
        <taxon>Bacteria</taxon>
        <taxon>Pseudomonadati</taxon>
        <taxon>Pseudomonadota</taxon>
        <taxon>Alphaproteobacteria</taxon>
        <taxon>Hyphomicrobiales</taxon>
        <taxon>Phyllobacteriaceae</taxon>
        <taxon>Chelativorans</taxon>
    </lineage>
</organism>
<proteinExistence type="predicted"/>
<comment type="pathway">
    <text evidence="3">Cofactor biosynthesis; adenosylcobalamin biosynthesis.</text>
</comment>
<gene>
    <name evidence="11" type="primary">cobD</name>
    <name evidence="11" type="ORF">ACFFJ2_03090</name>
</gene>
<evidence type="ECO:0000313" key="11">
    <source>
        <dbReference type="EMBL" id="MFC0207381.1"/>
    </source>
</evidence>
<evidence type="ECO:0000256" key="3">
    <source>
        <dbReference type="ARBA" id="ARBA00004953"/>
    </source>
</evidence>
<dbReference type="InterPro" id="IPR015421">
    <property type="entry name" value="PyrdxlP-dep_Trfase_major"/>
</dbReference>
<dbReference type="Pfam" id="PF00155">
    <property type="entry name" value="Aminotran_1_2"/>
    <property type="match status" value="1"/>
</dbReference>
<comment type="catalytic activity">
    <reaction evidence="9">
        <text>O-phospho-L-threonine + H(+) = (R)-1-aminopropan-2-yl phosphate + CO2</text>
        <dbReference type="Rhea" id="RHEA:11492"/>
        <dbReference type="ChEBI" id="CHEBI:15378"/>
        <dbReference type="ChEBI" id="CHEBI:16526"/>
        <dbReference type="ChEBI" id="CHEBI:58563"/>
        <dbReference type="ChEBI" id="CHEBI:58675"/>
        <dbReference type="EC" id="4.1.1.81"/>
    </reaction>
</comment>
<dbReference type="GO" id="GO:0048472">
    <property type="term" value="F:threonine-phosphate decarboxylase activity"/>
    <property type="evidence" value="ECO:0007669"/>
    <property type="project" value="UniProtKB-EC"/>
</dbReference>
<dbReference type="Gene3D" id="3.40.640.10">
    <property type="entry name" value="Type I PLP-dependent aspartate aminotransferase-like (Major domain)"/>
    <property type="match status" value="1"/>
</dbReference>
<dbReference type="PANTHER" id="PTHR42885:SF1">
    <property type="entry name" value="THREONINE-PHOSPHATE DECARBOXYLASE"/>
    <property type="match status" value="1"/>
</dbReference>
<dbReference type="SUPFAM" id="SSF53383">
    <property type="entry name" value="PLP-dependent transferases"/>
    <property type="match status" value="1"/>
</dbReference>
<dbReference type="InterPro" id="IPR015424">
    <property type="entry name" value="PyrdxlP-dep_Trfase"/>
</dbReference>
<dbReference type="EC" id="4.1.1.81" evidence="4"/>
<reference evidence="11 12" key="1">
    <citation type="submission" date="2024-09" db="EMBL/GenBank/DDBJ databases">
        <authorList>
            <person name="Sun Q."/>
            <person name="Mori K."/>
        </authorList>
    </citation>
    <scope>NUCLEOTIDE SEQUENCE [LARGE SCALE GENOMIC DNA]</scope>
    <source>
        <strain evidence="11 12">CCM 8543</strain>
    </source>
</reference>
<comment type="function">
    <text evidence="2">Decarboxylates L-threonine-O-3-phosphate to yield (R)-1-amino-2-propanol O-2-phosphate, the precursor for the linkage between the nucleotide loop and the corrin ring in cobalamin.</text>
</comment>
<dbReference type="NCBIfam" id="TIGR01140">
    <property type="entry name" value="L_thr_O3P_dcar"/>
    <property type="match status" value="1"/>
</dbReference>
<evidence type="ECO:0000256" key="8">
    <source>
        <dbReference type="ARBA" id="ARBA00029996"/>
    </source>
</evidence>
<dbReference type="Proteomes" id="UP001589755">
    <property type="component" value="Unassembled WGS sequence"/>
</dbReference>
<evidence type="ECO:0000313" key="12">
    <source>
        <dbReference type="Proteomes" id="UP001589755"/>
    </source>
</evidence>
<evidence type="ECO:0000256" key="7">
    <source>
        <dbReference type="ARBA" id="ARBA00023239"/>
    </source>
</evidence>
<dbReference type="RefSeq" id="WP_261518639.1">
    <property type="nucleotide sequence ID" value="NZ_JAODNW010000001.1"/>
</dbReference>
<comment type="cofactor">
    <cofactor evidence="1">
        <name>pyridoxal 5'-phosphate</name>
        <dbReference type="ChEBI" id="CHEBI:597326"/>
    </cofactor>
</comment>
<sequence length="349" mass="37091">MARPANDPAREVDDHGGSLERAAALFPGAPQPWLDLSTGISPYPYPLPRLPASAFQRLPEEAGLKDLAHVAARAYGAPGAEHVVAAPGTQMLLPLVAALVAPGRAAVLSPTYAEHRRAAALAGHAVAETRDFAALRSADLAIVVNPNNPDGRVSERAALLDLAARLRARGGLLVVDEAFMDVGPCGEALDAAVDDGGLVVLRSFGKFFGLAGVRLGFAIAAPRIAARLRARLGPWPVSGAAIEIGRQALADHAWQEETRRRLQRRAAQLDALLAENGLRVAGGTPLFRFLRPSGAESLFRCLGEDGILVRSFTEDPEALRLGLPGDDAALLRLSRSLRRWQTIRDGSRR</sequence>
<dbReference type="InterPro" id="IPR005860">
    <property type="entry name" value="CobD"/>
</dbReference>
<dbReference type="PANTHER" id="PTHR42885">
    <property type="entry name" value="HISTIDINOL-PHOSPHATE AMINOTRANSFERASE-RELATED"/>
    <property type="match status" value="1"/>
</dbReference>
<dbReference type="InterPro" id="IPR004839">
    <property type="entry name" value="Aminotransferase_I/II_large"/>
</dbReference>
<keyword evidence="5" id="KW-0169">Cobalamin biosynthesis</keyword>
<evidence type="ECO:0000259" key="10">
    <source>
        <dbReference type="Pfam" id="PF00155"/>
    </source>
</evidence>
<dbReference type="InterPro" id="IPR015422">
    <property type="entry name" value="PyrdxlP-dep_Trfase_small"/>
</dbReference>
<protein>
    <recommendedName>
        <fullName evidence="4">threonine-phosphate decarboxylase</fullName>
        <ecNumber evidence="4">4.1.1.81</ecNumber>
    </recommendedName>
    <alternativeName>
        <fullName evidence="8">L-threonine-O-3-phosphate decarboxylase</fullName>
    </alternativeName>
</protein>
<name>A0ABV6D431_9HYPH</name>
<evidence type="ECO:0000256" key="6">
    <source>
        <dbReference type="ARBA" id="ARBA00022898"/>
    </source>
</evidence>
<evidence type="ECO:0000256" key="1">
    <source>
        <dbReference type="ARBA" id="ARBA00001933"/>
    </source>
</evidence>
<keyword evidence="12" id="KW-1185">Reference proteome</keyword>
<evidence type="ECO:0000256" key="2">
    <source>
        <dbReference type="ARBA" id="ARBA00003444"/>
    </source>
</evidence>